<dbReference type="Proteomes" id="UP000188388">
    <property type="component" value="Unassembled WGS sequence"/>
</dbReference>
<dbReference type="SMART" id="SM01126">
    <property type="entry name" value="DDE_Tnp_IS1595"/>
    <property type="match status" value="1"/>
</dbReference>
<proteinExistence type="predicted"/>
<evidence type="ECO:0000259" key="1">
    <source>
        <dbReference type="SMART" id="SM01126"/>
    </source>
</evidence>
<reference evidence="3" key="1">
    <citation type="submission" date="2017-01" db="EMBL/GenBank/DDBJ databases">
        <authorList>
            <person name="Brunel B."/>
        </authorList>
    </citation>
    <scope>NUCLEOTIDE SEQUENCE [LARGE SCALE GENOMIC DNA]</scope>
</reference>
<dbReference type="PANTHER" id="PTHR47163">
    <property type="entry name" value="DDE_TNP_IS1595 DOMAIN-CONTAINING PROTEIN"/>
    <property type="match status" value="1"/>
</dbReference>
<dbReference type="NCBIfam" id="NF033547">
    <property type="entry name" value="transpos_IS1595"/>
    <property type="match status" value="1"/>
</dbReference>
<dbReference type="PANTHER" id="PTHR47163:SF2">
    <property type="entry name" value="SI:DKEY-17M8.2"/>
    <property type="match status" value="1"/>
</dbReference>
<organism evidence="2 3">
    <name type="scientific">Mesorhizobium prunaredense</name>
    <dbReference type="NCBI Taxonomy" id="1631249"/>
    <lineage>
        <taxon>Bacteria</taxon>
        <taxon>Pseudomonadati</taxon>
        <taxon>Pseudomonadota</taxon>
        <taxon>Alphaproteobacteria</taxon>
        <taxon>Hyphomicrobiales</taxon>
        <taxon>Phyllobacteriaceae</taxon>
        <taxon>Mesorhizobium</taxon>
    </lineage>
</organism>
<evidence type="ECO:0000313" key="3">
    <source>
        <dbReference type="Proteomes" id="UP000188388"/>
    </source>
</evidence>
<feature type="domain" description="ISXO2-like transposase" evidence="1">
    <location>
        <begin position="138"/>
        <end position="282"/>
    </location>
</feature>
<sequence>MSVLSRPYFHDEAAAFEHVEAMLWPQGPVCHHCGSMEKHYALMGVRTKASKKNPNGVEIHGLYKCRDCRKKFTVRMGSIFEESHLPLHKWLQAIHLMCSSKKGISSHQLHRVLECTYKTAWFLSHRIREAMRSDDFSPMGGNGKFVEVDETYIGRLTNTPVKRGGGAHKNTVVTLVERGGRARSFHVDSARIGTVMPIVRANIAKESALMTDEAGVYRRVGTEFASHDFVTHSKDEYVRGNIHTNTVEGYYSIFKRGMKGVYQHCAEHHLHRYLAEFDFRYSNRSAMGVEDNVRSLIALKGAKGKRLTYRRPAEFQA</sequence>
<gene>
    <name evidence="2" type="ORF">BQ8794_200082</name>
</gene>
<dbReference type="Pfam" id="PF12760">
    <property type="entry name" value="Zn_ribbon_IS1595"/>
    <property type="match status" value="1"/>
</dbReference>
<dbReference type="InterPro" id="IPR024445">
    <property type="entry name" value="Tnp_ISXO2-like"/>
</dbReference>
<keyword evidence="3" id="KW-1185">Reference proteome</keyword>
<name>A0A1R3V761_9HYPH</name>
<dbReference type="RefSeq" id="WP_077376931.1">
    <property type="nucleotide sequence ID" value="NZ_FTPD01000013.1"/>
</dbReference>
<evidence type="ECO:0000313" key="2">
    <source>
        <dbReference type="EMBL" id="SIT55079.1"/>
    </source>
</evidence>
<dbReference type="InterPro" id="IPR024442">
    <property type="entry name" value="Transposase_Zn_ribbon"/>
</dbReference>
<protein>
    <recommendedName>
        <fullName evidence="1">ISXO2-like transposase domain-containing protein</fullName>
    </recommendedName>
</protein>
<dbReference type="AlphaFoldDB" id="A0A1R3V761"/>
<dbReference type="Pfam" id="PF12762">
    <property type="entry name" value="DDE_Tnp_IS1595"/>
    <property type="match status" value="1"/>
</dbReference>
<accession>A0A1R3V761</accession>
<dbReference type="EMBL" id="FTPD01000013">
    <property type="protein sequence ID" value="SIT55079.1"/>
    <property type="molecule type" value="Genomic_DNA"/>
</dbReference>
<dbReference type="InterPro" id="IPR053164">
    <property type="entry name" value="IS1016-like_transposase"/>
</dbReference>
<dbReference type="STRING" id="1631249.BQ8794_200082"/>